<dbReference type="EMBL" id="JAUUTY010000209">
    <property type="protein sequence ID" value="KAK1602662.1"/>
    <property type="molecule type" value="Genomic_DNA"/>
</dbReference>
<dbReference type="AlphaFoldDB" id="A0AAD8QHM7"/>
<dbReference type="InterPro" id="IPR013083">
    <property type="entry name" value="Znf_RING/FYVE/PHD"/>
</dbReference>
<dbReference type="Proteomes" id="UP001231189">
    <property type="component" value="Unassembled WGS sequence"/>
</dbReference>
<sequence>MSPNQSPRRFGRAASQSPTTTRTRCSGSSPRRRSTIPRPRAAARAAVEGLPTVAVAESGGAAQCAGCKDGIEAGEAARRRQLAAEAEHDPLAKGGRAAARAAVEGLPTVAVAESGGAAQCAVCKDGIEAGEAARRLPCAHLYHGA</sequence>
<dbReference type="GO" id="GO:0061630">
    <property type="term" value="F:ubiquitin protein ligase activity"/>
    <property type="evidence" value="ECO:0007669"/>
    <property type="project" value="TreeGrafter"/>
</dbReference>
<accession>A0AAD8QHM7</accession>
<dbReference type="InterPro" id="IPR001841">
    <property type="entry name" value="Znf_RING"/>
</dbReference>
<proteinExistence type="predicted"/>
<evidence type="ECO:0000259" key="2">
    <source>
        <dbReference type="Pfam" id="PF17123"/>
    </source>
</evidence>
<dbReference type="SUPFAM" id="SSF57850">
    <property type="entry name" value="RING/U-box"/>
    <property type="match status" value="1"/>
</dbReference>
<feature type="domain" description="RING-type" evidence="2">
    <location>
        <begin position="119"/>
        <end position="144"/>
    </location>
</feature>
<organism evidence="3 4">
    <name type="scientific">Lolium multiflorum</name>
    <name type="common">Italian ryegrass</name>
    <name type="synonym">Lolium perenne subsp. multiflorum</name>
    <dbReference type="NCBI Taxonomy" id="4521"/>
    <lineage>
        <taxon>Eukaryota</taxon>
        <taxon>Viridiplantae</taxon>
        <taxon>Streptophyta</taxon>
        <taxon>Embryophyta</taxon>
        <taxon>Tracheophyta</taxon>
        <taxon>Spermatophyta</taxon>
        <taxon>Magnoliopsida</taxon>
        <taxon>Liliopsida</taxon>
        <taxon>Poales</taxon>
        <taxon>Poaceae</taxon>
        <taxon>BOP clade</taxon>
        <taxon>Pooideae</taxon>
        <taxon>Poodae</taxon>
        <taxon>Poeae</taxon>
        <taxon>Poeae Chloroplast Group 2 (Poeae type)</taxon>
        <taxon>Loliodinae</taxon>
        <taxon>Loliinae</taxon>
        <taxon>Lolium</taxon>
    </lineage>
</organism>
<protein>
    <recommendedName>
        <fullName evidence="2">RING-type domain-containing protein</fullName>
    </recommendedName>
</protein>
<dbReference type="Gene3D" id="3.30.40.10">
    <property type="entry name" value="Zinc/RING finger domain, C3HC4 (zinc finger)"/>
    <property type="match status" value="1"/>
</dbReference>
<evidence type="ECO:0000313" key="4">
    <source>
        <dbReference type="Proteomes" id="UP001231189"/>
    </source>
</evidence>
<keyword evidence="4" id="KW-1185">Reference proteome</keyword>
<evidence type="ECO:0000256" key="1">
    <source>
        <dbReference type="SAM" id="MobiDB-lite"/>
    </source>
</evidence>
<name>A0AAD8QHM7_LOLMU</name>
<dbReference type="GO" id="GO:0006511">
    <property type="term" value="P:ubiquitin-dependent protein catabolic process"/>
    <property type="evidence" value="ECO:0007669"/>
    <property type="project" value="TreeGrafter"/>
</dbReference>
<reference evidence="3" key="1">
    <citation type="submission" date="2023-07" db="EMBL/GenBank/DDBJ databases">
        <title>A chromosome-level genome assembly of Lolium multiflorum.</title>
        <authorList>
            <person name="Chen Y."/>
            <person name="Copetti D."/>
            <person name="Kolliker R."/>
            <person name="Studer B."/>
        </authorList>
    </citation>
    <scope>NUCLEOTIDE SEQUENCE</scope>
    <source>
        <strain evidence="3">02402/16</strain>
        <tissue evidence="3">Leaf</tissue>
    </source>
</reference>
<feature type="region of interest" description="Disordered" evidence="1">
    <location>
        <begin position="1"/>
        <end position="42"/>
    </location>
</feature>
<dbReference type="PANTHER" id="PTHR22765">
    <property type="entry name" value="RING FINGER AND PROTEASE ASSOCIATED DOMAIN-CONTAINING"/>
    <property type="match status" value="1"/>
</dbReference>
<feature type="compositionally biased region" description="Polar residues" evidence="1">
    <location>
        <begin position="14"/>
        <end position="27"/>
    </location>
</feature>
<dbReference type="Pfam" id="PF17123">
    <property type="entry name" value="zf-RING_11"/>
    <property type="match status" value="1"/>
</dbReference>
<gene>
    <name evidence="3" type="ORF">QYE76_027182</name>
</gene>
<comment type="caution">
    <text evidence="3">The sequence shown here is derived from an EMBL/GenBank/DDBJ whole genome shotgun (WGS) entry which is preliminary data.</text>
</comment>
<dbReference type="InterPro" id="IPR051826">
    <property type="entry name" value="E3_ubiquitin-ligase_domain"/>
</dbReference>
<dbReference type="PANTHER" id="PTHR22765:SF271">
    <property type="entry name" value="OS02G0727700 PROTEIN"/>
    <property type="match status" value="1"/>
</dbReference>
<evidence type="ECO:0000313" key="3">
    <source>
        <dbReference type="EMBL" id="KAK1602662.1"/>
    </source>
</evidence>